<reference evidence="9" key="1">
    <citation type="submission" date="2019-08" db="EMBL/GenBank/DDBJ databases">
        <title>The genome of the North American firefly Photinus pyralis.</title>
        <authorList>
            <consortium name="Photinus pyralis genome working group"/>
            <person name="Fallon T.R."/>
            <person name="Sander Lower S.E."/>
            <person name="Weng J.-K."/>
        </authorList>
    </citation>
    <scope>NUCLEOTIDE SEQUENCE</scope>
    <source>
        <strain evidence="9">TRF0915ILg1</strain>
        <tissue evidence="9">Whole body</tissue>
    </source>
</reference>
<feature type="signal peptide" evidence="7">
    <location>
        <begin position="1"/>
        <end position="18"/>
    </location>
</feature>
<dbReference type="Gene3D" id="3.40.50.1820">
    <property type="entry name" value="alpha/beta hydrolase"/>
    <property type="match status" value="1"/>
</dbReference>
<keyword evidence="2 7" id="KW-0732">Signal</keyword>
<feature type="chain" id="PRO_5035467891" description="Partial AB-hydrolase lipase domain-containing protein" evidence="7">
    <location>
        <begin position="19"/>
        <end position="466"/>
    </location>
</feature>
<name>A0A8K0CLI6_IGNLU</name>
<dbReference type="GO" id="GO:0016787">
    <property type="term" value="F:hydrolase activity"/>
    <property type="evidence" value="ECO:0007669"/>
    <property type="project" value="UniProtKB-KW"/>
</dbReference>
<evidence type="ECO:0000256" key="6">
    <source>
        <dbReference type="ARBA" id="ARBA00023180"/>
    </source>
</evidence>
<dbReference type="Pfam" id="PF04083">
    <property type="entry name" value="Abhydro_lipase"/>
    <property type="match status" value="1"/>
</dbReference>
<feature type="domain" description="Partial AB-hydrolase lipase" evidence="8">
    <location>
        <begin position="115"/>
        <end position="174"/>
    </location>
</feature>
<dbReference type="FunFam" id="3.40.50.1820:FF:000021">
    <property type="entry name" value="Lipase"/>
    <property type="match status" value="1"/>
</dbReference>
<keyword evidence="10" id="KW-1185">Reference proteome</keyword>
<evidence type="ECO:0000259" key="8">
    <source>
        <dbReference type="Pfam" id="PF04083"/>
    </source>
</evidence>
<keyword evidence="6" id="KW-0325">Glycoprotein</keyword>
<dbReference type="InterPro" id="IPR006693">
    <property type="entry name" value="AB_hydrolase_lipase"/>
</dbReference>
<evidence type="ECO:0000256" key="2">
    <source>
        <dbReference type="ARBA" id="ARBA00022729"/>
    </source>
</evidence>
<evidence type="ECO:0000313" key="9">
    <source>
        <dbReference type="EMBL" id="KAF2889598.1"/>
    </source>
</evidence>
<evidence type="ECO:0000256" key="1">
    <source>
        <dbReference type="ARBA" id="ARBA00010701"/>
    </source>
</evidence>
<dbReference type="OrthoDB" id="9974421at2759"/>
<organism evidence="9 10">
    <name type="scientific">Ignelater luminosus</name>
    <name type="common">Cucubano</name>
    <name type="synonym">Pyrophorus luminosus</name>
    <dbReference type="NCBI Taxonomy" id="2038154"/>
    <lineage>
        <taxon>Eukaryota</taxon>
        <taxon>Metazoa</taxon>
        <taxon>Ecdysozoa</taxon>
        <taxon>Arthropoda</taxon>
        <taxon>Hexapoda</taxon>
        <taxon>Insecta</taxon>
        <taxon>Pterygota</taxon>
        <taxon>Neoptera</taxon>
        <taxon>Endopterygota</taxon>
        <taxon>Coleoptera</taxon>
        <taxon>Polyphaga</taxon>
        <taxon>Elateriformia</taxon>
        <taxon>Elateroidea</taxon>
        <taxon>Elateridae</taxon>
        <taxon>Agrypninae</taxon>
        <taxon>Pyrophorini</taxon>
        <taxon>Ignelater</taxon>
    </lineage>
</organism>
<dbReference type="PANTHER" id="PTHR11005">
    <property type="entry name" value="LYSOSOMAL ACID LIPASE-RELATED"/>
    <property type="match status" value="1"/>
</dbReference>
<dbReference type="AlphaFoldDB" id="A0A8K0CLI6"/>
<accession>A0A8K0CLI6</accession>
<comment type="caution">
    <text evidence="9">The sequence shown here is derived from an EMBL/GenBank/DDBJ whole genome shotgun (WGS) entry which is preliminary data.</text>
</comment>
<dbReference type="GO" id="GO:0016042">
    <property type="term" value="P:lipid catabolic process"/>
    <property type="evidence" value="ECO:0007669"/>
    <property type="project" value="UniProtKB-KW"/>
</dbReference>
<proteinExistence type="inferred from homology"/>
<protein>
    <recommendedName>
        <fullName evidence="8">Partial AB-hydrolase lipase domain-containing protein</fullName>
    </recommendedName>
</protein>
<evidence type="ECO:0000256" key="4">
    <source>
        <dbReference type="ARBA" id="ARBA00022963"/>
    </source>
</evidence>
<sequence>MKIATFILLVCLINSSYGIYTFSFNITIPPLSSWIPSLSSIPYLNSISSISGSSDSSAPAEPSERSESAIPPLSFVISNPDLTSVTIDLRSIQMRAEAFYKKISQTILEDATLSVPELVAKHGYPCETHTVVTPDGYILTMHRIPRGKTSHFKKRPVVFLQHGVLASSADWLISEPEKALGYILADAGYDVWLANNKYSKNHTSLSPDDGKFWNFSWHDIALYDTTTMIDYALSYARQEKLFYIGHSQGTTVSYVMCSEIPEYNRKIKAMFSLAPVAYMTDINSPILQFIARGQGQLGSVLKAIGAHEFLPHNRVLGIVGNVLCRDESITQILCTNSLFAVAGYSDKQMNTTLLPIIMRHTPAGSATKQFLHYAQGINSGEFRKWDYGSSGNVEHYGNDTPPKYQLEKVTTPVYLFYSKSDWLSGEKDVARLYMELKNVKGAFLIADDTFNHLDYLFGIQAPELVY</sequence>
<keyword evidence="4" id="KW-0442">Lipid degradation</keyword>
<keyword evidence="3" id="KW-0378">Hydrolase</keyword>
<dbReference type="EMBL" id="VTPC01064918">
    <property type="protein sequence ID" value="KAF2889598.1"/>
    <property type="molecule type" value="Genomic_DNA"/>
</dbReference>
<evidence type="ECO:0000256" key="7">
    <source>
        <dbReference type="SAM" id="SignalP"/>
    </source>
</evidence>
<evidence type="ECO:0000313" key="10">
    <source>
        <dbReference type="Proteomes" id="UP000801492"/>
    </source>
</evidence>
<dbReference type="Proteomes" id="UP000801492">
    <property type="component" value="Unassembled WGS sequence"/>
</dbReference>
<evidence type="ECO:0000256" key="3">
    <source>
        <dbReference type="ARBA" id="ARBA00022801"/>
    </source>
</evidence>
<keyword evidence="5" id="KW-0443">Lipid metabolism</keyword>
<evidence type="ECO:0000256" key="5">
    <source>
        <dbReference type="ARBA" id="ARBA00023098"/>
    </source>
</evidence>
<gene>
    <name evidence="9" type="ORF">ILUMI_16575</name>
</gene>
<dbReference type="InterPro" id="IPR029058">
    <property type="entry name" value="AB_hydrolase_fold"/>
</dbReference>
<comment type="similarity">
    <text evidence="1">Belongs to the AB hydrolase superfamily. Lipase family.</text>
</comment>
<dbReference type="SUPFAM" id="SSF53474">
    <property type="entry name" value="alpha/beta-Hydrolases"/>
    <property type="match status" value="1"/>
</dbReference>